<name>A0A6C0CPJ4_9ZZZZ</name>
<organism evidence="1">
    <name type="scientific">viral metagenome</name>
    <dbReference type="NCBI Taxonomy" id="1070528"/>
    <lineage>
        <taxon>unclassified sequences</taxon>
        <taxon>metagenomes</taxon>
        <taxon>organismal metagenomes</taxon>
    </lineage>
</organism>
<reference evidence="1" key="1">
    <citation type="journal article" date="2020" name="Nature">
        <title>Giant virus diversity and host interactions through global metagenomics.</title>
        <authorList>
            <person name="Schulz F."/>
            <person name="Roux S."/>
            <person name="Paez-Espino D."/>
            <person name="Jungbluth S."/>
            <person name="Walsh D.A."/>
            <person name="Denef V.J."/>
            <person name="McMahon K.D."/>
            <person name="Konstantinidis K.T."/>
            <person name="Eloe-Fadrosh E.A."/>
            <person name="Kyrpides N.C."/>
            <person name="Woyke T."/>
        </authorList>
    </citation>
    <scope>NUCLEOTIDE SEQUENCE</scope>
    <source>
        <strain evidence="1">GVMAG-M-3300021425-30</strain>
    </source>
</reference>
<sequence length="110" mass="12540">MSAKTQVKATSEPLNKGFLQVVEKFNSVGWKLVENTRTQLTFVHPNNIYNEFKMRVHESKVEVVIPMPNSVVAYSTKFNNYFEASEYILSRFDDFLAATNEADAINEVTA</sequence>
<dbReference type="EMBL" id="MN739468">
    <property type="protein sequence ID" value="QHT06411.1"/>
    <property type="molecule type" value="Genomic_DNA"/>
</dbReference>
<dbReference type="AlphaFoldDB" id="A0A6C0CPJ4"/>
<evidence type="ECO:0000313" key="1">
    <source>
        <dbReference type="EMBL" id="QHT06411.1"/>
    </source>
</evidence>
<protein>
    <submittedName>
        <fullName evidence="1">Uncharacterized protein</fullName>
    </submittedName>
</protein>
<proteinExistence type="predicted"/>
<accession>A0A6C0CPJ4</accession>